<evidence type="ECO:0000259" key="1">
    <source>
        <dbReference type="Pfam" id="PF13588"/>
    </source>
</evidence>
<keyword evidence="3" id="KW-1185">Reference proteome</keyword>
<dbReference type="InterPro" id="IPR029464">
    <property type="entry name" value="HSDR_N"/>
</dbReference>
<protein>
    <recommendedName>
        <fullName evidence="1">Type I restriction enzyme R protein N-terminal domain-containing protein</fullName>
    </recommendedName>
</protein>
<evidence type="ECO:0000313" key="3">
    <source>
        <dbReference type="Proteomes" id="UP000542776"/>
    </source>
</evidence>
<dbReference type="RefSeq" id="WP_183199948.1">
    <property type="nucleotide sequence ID" value="NZ_JACIEK010000005.1"/>
</dbReference>
<organism evidence="2 3">
    <name type="scientific">Aureimonas pseudogalii</name>
    <dbReference type="NCBI Taxonomy" id="1744844"/>
    <lineage>
        <taxon>Bacteria</taxon>
        <taxon>Pseudomonadati</taxon>
        <taxon>Pseudomonadota</taxon>
        <taxon>Alphaproteobacteria</taxon>
        <taxon>Hyphomicrobiales</taxon>
        <taxon>Aurantimonadaceae</taxon>
        <taxon>Aureimonas</taxon>
    </lineage>
</organism>
<comment type="caution">
    <text evidence="2">The sequence shown here is derived from an EMBL/GenBank/DDBJ whole genome shotgun (WGS) entry which is preliminary data.</text>
</comment>
<accession>A0A7W6EBP6</accession>
<dbReference type="AlphaFoldDB" id="A0A7W6EBP6"/>
<sequence>MAYWQIAAGSDQRTYADRFTRHGMAFVGGDAQVKTMAGVQPGDVVVLKQGMTSILAVGRVVERDGRHSGLNDKHWLMDFDGWELRAWCFVDWHEPDKPVPVNGLTRATIQRVNQGHIVAEADRILADVPAKASYDPEPADTARLTDDQMTRDLIDHGLRPGAAEELTVALRRIRLLAGFYLGRKWDLTKEHEARTFLVIPLLQALGWAEQRIQIEWTIPDVGRADIACFRKPVRKGDEDCSILIETKNLSQGLFYATDQVNRYASKIPACEVVIVTNGYCYKAYRRDPATGTFPKLPTAYLNIRDPRTRYPLDPENTDGALAVLQMLIPN</sequence>
<dbReference type="Pfam" id="PF13588">
    <property type="entry name" value="HSDR_N_2"/>
    <property type="match status" value="1"/>
</dbReference>
<evidence type="ECO:0000313" key="2">
    <source>
        <dbReference type="EMBL" id="MBB3998408.1"/>
    </source>
</evidence>
<dbReference type="Proteomes" id="UP000542776">
    <property type="component" value="Unassembled WGS sequence"/>
</dbReference>
<feature type="domain" description="Type I restriction enzyme R protein N-terminal" evidence="1">
    <location>
        <begin position="190"/>
        <end position="296"/>
    </location>
</feature>
<gene>
    <name evidence="2" type="ORF">GGR04_002249</name>
</gene>
<dbReference type="EMBL" id="JACIEK010000005">
    <property type="protein sequence ID" value="MBB3998408.1"/>
    <property type="molecule type" value="Genomic_DNA"/>
</dbReference>
<name>A0A7W6EBP6_9HYPH</name>
<reference evidence="2 3" key="1">
    <citation type="submission" date="2020-08" db="EMBL/GenBank/DDBJ databases">
        <title>Genomic Encyclopedia of Type Strains, Phase IV (KMG-IV): sequencing the most valuable type-strain genomes for metagenomic binning, comparative biology and taxonomic classification.</title>
        <authorList>
            <person name="Goeker M."/>
        </authorList>
    </citation>
    <scope>NUCLEOTIDE SEQUENCE [LARGE SCALE GENOMIC DNA]</scope>
    <source>
        <strain evidence="2 3">DSM 102238</strain>
    </source>
</reference>
<proteinExistence type="predicted"/>